<gene>
    <name evidence="2" type="ORF">Purlil1_12713</name>
</gene>
<keyword evidence="3" id="KW-1185">Reference proteome</keyword>
<evidence type="ECO:0000256" key="1">
    <source>
        <dbReference type="SAM" id="MobiDB-lite"/>
    </source>
</evidence>
<evidence type="ECO:0000313" key="3">
    <source>
        <dbReference type="Proteomes" id="UP001287286"/>
    </source>
</evidence>
<organism evidence="2 3">
    <name type="scientific">Purpureocillium lilacinum</name>
    <name type="common">Paecilomyces lilacinus</name>
    <dbReference type="NCBI Taxonomy" id="33203"/>
    <lineage>
        <taxon>Eukaryota</taxon>
        <taxon>Fungi</taxon>
        <taxon>Dikarya</taxon>
        <taxon>Ascomycota</taxon>
        <taxon>Pezizomycotina</taxon>
        <taxon>Sordariomycetes</taxon>
        <taxon>Hypocreomycetidae</taxon>
        <taxon>Hypocreales</taxon>
        <taxon>Ophiocordycipitaceae</taxon>
        <taxon>Purpureocillium</taxon>
    </lineage>
</organism>
<evidence type="ECO:0000313" key="2">
    <source>
        <dbReference type="EMBL" id="KAK4075239.1"/>
    </source>
</evidence>
<dbReference type="EMBL" id="JAWRVI010000125">
    <property type="protein sequence ID" value="KAK4075239.1"/>
    <property type="molecule type" value="Genomic_DNA"/>
</dbReference>
<sequence length="373" mass="39008">MATEGPKYRAPTGQSLPLGMVVEISSEPEPGTDCSSDGDDSLPSISAIMAGLSASQWAQSSVGRRRIPVSTSESTEGSGVAFATPAASSLADAAPHEPSRPSPSQPSSETVPRQEVDHCSPSEGDIITGATGPNLMNLATTTLCHHKLQDSDVVLSSRRHLADSRGTSEGCLGSAALCVDGGDLNNTTQNTAGVAMTDPNRSALQSDAGLSHPGAHGKDASAIRPGTPTIQTVDARSNGISDGTNVGMHKRRLREHDSGARYSLRPRKGGVQRASGQRHTPDAKTSIKAGQRRAEQGTGNINKPIENKRVAFIYWREQILVKEKLSDLIAAKPPGAMLGRGASSKRPGMLVMHARTVAVTHLWATRILPGVCG</sequence>
<reference evidence="2 3" key="1">
    <citation type="journal article" date="2024" name="Microbiol. Resour. Announc.">
        <title>Genome annotations for the ascomycete fungi Trichoderma harzianum, Trichoderma aggressivum, and Purpureocillium lilacinum.</title>
        <authorList>
            <person name="Beijen E.P.W."/>
            <person name="Ohm R.A."/>
        </authorList>
    </citation>
    <scope>NUCLEOTIDE SEQUENCE [LARGE SCALE GENOMIC DNA]</scope>
    <source>
        <strain evidence="2 3">CBS 150709</strain>
    </source>
</reference>
<accession>A0ABR0BG21</accession>
<dbReference type="Proteomes" id="UP001287286">
    <property type="component" value="Unassembled WGS sequence"/>
</dbReference>
<protein>
    <submittedName>
        <fullName evidence="2">Uncharacterized protein</fullName>
    </submittedName>
</protein>
<feature type="compositionally biased region" description="Polar residues" evidence="1">
    <location>
        <begin position="53"/>
        <end position="62"/>
    </location>
</feature>
<feature type="region of interest" description="Disordered" evidence="1">
    <location>
        <begin position="24"/>
        <end position="131"/>
    </location>
</feature>
<proteinExistence type="predicted"/>
<comment type="caution">
    <text evidence="2">The sequence shown here is derived from an EMBL/GenBank/DDBJ whole genome shotgun (WGS) entry which is preliminary data.</text>
</comment>
<feature type="compositionally biased region" description="Low complexity" evidence="1">
    <location>
        <begin position="81"/>
        <end position="93"/>
    </location>
</feature>
<feature type="region of interest" description="Disordered" evidence="1">
    <location>
        <begin position="208"/>
        <end position="301"/>
    </location>
</feature>
<feature type="compositionally biased region" description="Polar residues" evidence="1">
    <location>
        <begin position="228"/>
        <end position="244"/>
    </location>
</feature>
<name>A0ABR0BG21_PURLI</name>